<name>L8X0K6_THACA</name>
<organism evidence="2 3">
    <name type="scientific">Thanatephorus cucumeris (strain AG1-IA)</name>
    <name type="common">Rice sheath blight fungus</name>
    <name type="synonym">Rhizoctonia solani</name>
    <dbReference type="NCBI Taxonomy" id="983506"/>
    <lineage>
        <taxon>Eukaryota</taxon>
        <taxon>Fungi</taxon>
        <taxon>Dikarya</taxon>
        <taxon>Basidiomycota</taxon>
        <taxon>Agaricomycotina</taxon>
        <taxon>Agaricomycetes</taxon>
        <taxon>Cantharellales</taxon>
        <taxon>Ceratobasidiaceae</taxon>
        <taxon>Rhizoctonia</taxon>
        <taxon>Rhizoctonia solani AG-1</taxon>
    </lineage>
</organism>
<comment type="caution">
    <text evidence="2">The sequence shown here is derived from an EMBL/GenBank/DDBJ whole genome shotgun (WGS) entry which is preliminary data.</text>
</comment>
<evidence type="ECO:0000313" key="2">
    <source>
        <dbReference type="EMBL" id="ELU42568.1"/>
    </source>
</evidence>
<evidence type="ECO:0000313" key="3">
    <source>
        <dbReference type="Proteomes" id="UP000011668"/>
    </source>
</evidence>
<sequence>MAGIASRVRAGVGGAQGPAAKSKEERSRSRRAGGSVLKTVLRSGYGATELERLNQKTGGVNAHGTWAHHNKSQSMQLFLRQPSTVQSTSRHKLLSQPQAQDPTPIQVPVVPPVVGKHGEIGVRTGANCQLVYTTHTQSQWLSSQALSGHTTAGQMWPLNVPLCPTLQLFTAYPICTHGVNCARGGWPATSDDHSRHRYTRLLAGRSVSEAANILQIDTLLMFRQITQTALQTCNQGPMSRTCMIGSIILKQMAYHSTPHGFTPFSHAGQFSTITIRMQVVIENTSRSVRESLDMPLPFIHTDVHSGCPSI</sequence>
<protein>
    <submittedName>
        <fullName evidence="2">Uncharacterized protein</fullName>
    </submittedName>
</protein>
<accession>L8X0K6</accession>
<dbReference type="AlphaFoldDB" id="L8X0K6"/>
<proteinExistence type="predicted"/>
<gene>
    <name evidence="2" type="ORF">AG1IA_03381</name>
</gene>
<dbReference type="HOGENOM" id="CLU_897657_0_0_1"/>
<reference evidence="2 3" key="1">
    <citation type="journal article" date="2013" name="Nat. Commun.">
        <title>The evolution and pathogenic mechanisms of the rice sheath blight pathogen.</title>
        <authorList>
            <person name="Zheng A."/>
            <person name="Lin R."/>
            <person name="Xu L."/>
            <person name="Qin P."/>
            <person name="Tang C."/>
            <person name="Ai P."/>
            <person name="Zhang D."/>
            <person name="Liu Y."/>
            <person name="Sun Z."/>
            <person name="Feng H."/>
            <person name="Wang Y."/>
            <person name="Chen Y."/>
            <person name="Liang X."/>
            <person name="Fu R."/>
            <person name="Li Q."/>
            <person name="Zhang J."/>
            <person name="Yu X."/>
            <person name="Xie Z."/>
            <person name="Ding L."/>
            <person name="Guan P."/>
            <person name="Tang J."/>
            <person name="Liang Y."/>
            <person name="Wang S."/>
            <person name="Deng Q."/>
            <person name="Li S."/>
            <person name="Zhu J."/>
            <person name="Wang L."/>
            <person name="Liu H."/>
            <person name="Li P."/>
        </authorList>
    </citation>
    <scope>NUCLEOTIDE SEQUENCE [LARGE SCALE GENOMIC DNA]</scope>
    <source>
        <strain evidence="3">AG-1 IA</strain>
    </source>
</reference>
<dbReference type="EMBL" id="AFRT01000788">
    <property type="protein sequence ID" value="ELU42568.1"/>
    <property type="molecule type" value="Genomic_DNA"/>
</dbReference>
<evidence type="ECO:0000256" key="1">
    <source>
        <dbReference type="SAM" id="MobiDB-lite"/>
    </source>
</evidence>
<keyword evidence="3" id="KW-1185">Reference proteome</keyword>
<feature type="region of interest" description="Disordered" evidence="1">
    <location>
        <begin position="1"/>
        <end position="33"/>
    </location>
</feature>
<dbReference type="Proteomes" id="UP000011668">
    <property type="component" value="Unassembled WGS sequence"/>
</dbReference>